<evidence type="ECO:0000313" key="2">
    <source>
        <dbReference type="Proteomes" id="UP001341281"/>
    </source>
</evidence>
<name>A0AAQ3PWR5_PASNO</name>
<dbReference type="AlphaFoldDB" id="A0AAQ3PWR5"/>
<organism evidence="1 2">
    <name type="scientific">Paspalum notatum var. saurae</name>
    <dbReference type="NCBI Taxonomy" id="547442"/>
    <lineage>
        <taxon>Eukaryota</taxon>
        <taxon>Viridiplantae</taxon>
        <taxon>Streptophyta</taxon>
        <taxon>Embryophyta</taxon>
        <taxon>Tracheophyta</taxon>
        <taxon>Spermatophyta</taxon>
        <taxon>Magnoliopsida</taxon>
        <taxon>Liliopsida</taxon>
        <taxon>Poales</taxon>
        <taxon>Poaceae</taxon>
        <taxon>PACMAD clade</taxon>
        <taxon>Panicoideae</taxon>
        <taxon>Andropogonodae</taxon>
        <taxon>Paspaleae</taxon>
        <taxon>Paspalinae</taxon>
        <taxon>Paspalum</taxon>
    </lineage>
</organism>
<evidence type="ECO:0000313" key="1">
    <source>
        <dbReference type="EMBL" id="WVZ55243.1"/>
    </source>
</evidence>
<keyword evidence="2" id="KW-1185">Reference proteome</keyword>
<reference evidence="1 2" key="1">
    <citation type="submission" date="2024-02" db="EMBL/GenBank/DDBJ databases">
        <title>High-quality chromosome-scale genome assembly of Pensacola bahiagrass (Paspalum notatum Flugge var. saurae).</title>
        <authorList>
            <person name="Vega J.M."/>
            <person name="Podio M."/>
            <person name="Orjuela J."/>
            <person name="Siena L.A."/>
            <person name="Pessino S.C."/>
            <person name="Combes M.C."/>
            <person name="Mariac C."/>
            <person name="Albertini E."/>
            <person name="Pupilli F."/>
            <person name="Ortiz J.P.A."/>
            <person name="Leblanc O."/>
        </authorList>
    </citation>
    <scope>NUCLEOTIDE SEQUENCE [LARGE SCALE GENOMIC DNA]</scope>
    <source>
        <strain evidence="1">R1</strain>
        <tissue evidence="1">Leaf</tissue>
    </source>
</reference>
<sequence length="81" mass="8997">MDAELRTSLNCYRRADYTAYARGWTGGATPRLRGAHAVPAGRWLVLDRVVSCSRIPTRYVTEEELPQCRVVPSPAMGKMTG</sequence>
<protein>
    <submittedName>
        <fullName evidence="1">Uncharacterized protein</fullName>
    </submittedName>
</protein>
<gene>
    <name evidence="1" type="ORF">U9M48_005929</name>
</gene>
<accession>A0AAQ3PWR5</accession>
<dbReference type="Proteomes" id="UP001341281">
    <property type="component" value="Chromosome 02"/>
</dbReference>
<dbReference type="EMBL" id="CP144746">
    <property type="protein sequence ID" value="WVZ55243.1"/>
    <property type="molecule type" value="Genomic_DNA"/>
</dbReference>
<proteinExistence type="predicted"/>